<dbReference type="NCBIfam" id="NF033218">
    <property type="entry name" value="anchor_AmaP"/>
    <property type="match status" value="1"/>
</dbReference>
<accession>A0A645CZF4</accession>
<proteinExistence type="predicted"/>
<reference evidence="2" key="1">
    <citation type="submission" date="2019-08" db="EMBL/GenBank/DDBJ databases">
        <authorList>
            <person name="Kucharzyk K."/>
            <person name="Murdoch R.W."/>
            <person name="Higgins S."/>
            <person name="Loffler F."/>
        </authorList>
    </citation>
    <scope>NUCLEOTIDE SEQUENCE</scope>
</reference>
<feature type="transmembrane region" description="Helical" evidence="1">
    <location>
        <begin position="53"/>
        <end position="71"/>
    </location>
</feature>
<evidence type="ECO:0000256" key="1">
    <source>
        <dbReference type="SAM" id="Phobius"/>
    </source>
</evidence>
<name>A0A645CZF4_9ZZZZ</name>
<comment type="caution">
    <text evidence="2">The sequence shown here is derived from an EMBL/GenBank/DDBJ whole genome shotgun (WGS) entry which is preliminary data.</text>
</comment>
<evidence type="ECO:0008006" key="3">
    <source>
        <dbReference type="Google" id="ProtNLM"/>
    </source>
</evidence>
<evidence type="ECO:0000313" key="2">
    <source>
        <dbReference type="EMBL" id="MPM81952.1"/>
    </source>
</evidence>
<protein>
    <recommendedName>
        <fullName evidence="3">Alkaline shock response membrane anchor protein AmaP</fullName>
    </recommendedName>
</protein>
<feature type="transmembrane region" description="Helical" evidence="1">
    <location>
        <begin position="9"/>
        <end position="33"/>
    </location>
</feature>
<dbReference type="EMBL" id="VSSQ01031166">
    <property type="protein sequence ID" value="MPM81952.1"/>
    <property type="molecule type" value="Genomic_DNA"/>
</dbReference>
<sequence>MKLKFFDRLLLGILLIAAILVSFVLFGIAANIISQEMVANFVGLFYMFRENALILAGCGLLLLLICIKLLFAGRGKKADVRPASALMKQTELGGTYIALEAIDSMVQKHCRAVPRVKDVHTTLQSTETGVTIGIRLCVLPDTDVVTLSSELQKSLKENVETLTGIHVNEIGVLVESAAPVATTSAVSRAE</sequence>
<keyword evidence="1" id="KW-0472">Membrane</keyword>
<dbReference type="AlphaFoldDB" id="A0A645CZF4"/>
<organism evidence="2">
    <name type="scientific">bioreactor metagenome</name>
    <dbReference type="NCBI Taxonomy" id="1076179"/>
    <lineage>
        <taxon>unclassified sequences</taxon>
        <taxon>metagenomes</taxon>
        <taxon>ecological metagenomes</taxon>
    </lineage>
</organism>
<gene>
    <name evidence="2" type="ORF">SDC9_129010</name>
</gene>
<keyword evidence="1" id="KW-0812">Transmembrane</keyword>
<keyword evidence="1" id="KW-1133">Transmembrane helix</keyword>